<dbReference type="AlphaFoldDB" id="A0A814PMS6"/>
<sequence>MLELEACNLTSNIFATSSYERAQTSECKELIKKKACELEEQDLNYHNLTDLNIKNAIYKLSLQSKCLKSFRIEKSKDFFQGCAIINDLEKYLKELEIVNDLNSKKDEKIKIFQFFKYEKIRALETCVKICLTNNQFKYASYNKKTLECICLKNLTDTFRLNLVSNHNECSDKALIYHTGLLQTQT</sequence>
<organism evidence="1 2">
    <name type="scientific">Brachionus calyciflorus</name>
    <dbReference type="NCBI Taxonomy" id="104777"/>
    <lineage>
        <taxon>Eukaryota</taxon>
        <taxon>Metazoa</taxon>
        <taxon>Spiralia</taxon>
        <taxon>Gnathifera</taxon>
        <taxon>Rotifera</taxon>
        <taxon>Eurotatoria</taxon>
        <taxon>Monogononta</taxon>
        <taxon>Pseudotrocha</taxon>
        <taxon>Ploima</taxon>
        <taxon>Brachionidae</taxon>
        <taxon>Brachionus</taxon>
    </lineage>
</organism>
<dbReference type="Proteomes" id="UP000663879">
    <property type="component" value="Unassembled WGS sequence"/>
</dbReference>
<gene>
    <name evidence="1" type="ORF">OXX778_LOCUS21492</name>
</gene>
<comment type="caution">
    <text evidence="1">The sequence shown here is derived from an EMBL/GenBank/DDBJ whole genome shotgun (WGS) entry which is preliminary data.</text>
</comment>
<dbReference type="EMBL" id="CAJNOC010007991">
    <property type="protein sequence ID" value="CAF1108138.1"/>
    <property type="molecule type" value="Genomic_DNA"/>
</dbReference>
<evidence type="ECO:0000313" key="2">
    <source>
        <dbReference type="Proteomes" id="UP000663879"/>
    </source>
</evidence>
<reference evidence="1" key="1">
    <citation type="submission" date="2021-02" db="EMBL/GenBank/DDBJ databases">
        <authorList>
            <person name="Nowell W R."/>
        </authorList>
    </citation>
    <scope>NUCLEOTIDE SEQUENCE</scope>
    <source>
        <strain evidence="1">Ploen Becks lab</strain>
    </source>
</reference>
<keyword evidence="2" id="KW-1185">Reference proteome</keyword>
<evidence type="ECO:0000313" key="1">
    <source>
        <dbReference type="EMBL" id="CAF1108138.1"/>
    </source>
</evidence>
<feature type="non-terminal residue" evidence="1">
    <location>
        <position position="1"/>
    </location>
</feature>
<name>A0A814PMS6_9BILA</name>
<accession>A0A814PMS6</accession>
<protein>
    <submittedName>
        <fullName evidence="1">Uncharacterized protein</fullName>
    </submittedName>
</protein>
<proteinExistence type="predicted"/>